<feature type="compositionally biased region" description="Basic residues" evidence="1">
    <location>
        <begin position="1"/>
        <end position="10"/>
    </location>
</feature>
<feature type="non-terminal residue" evidence="3">
    <location>
        <position position="205"/>
    </location>
</feature>
<feature type="region of interest" description="Disordered" evidence="1">
    <location>
        <begin position="1"/>
        <end position="54"/>
    </location>
</feature>
<evidence type="ECO:0000256" key="2">
    <source>
        <dbReference type="SAM" id="Phobius"/>
    </source>
</evidence>
<comment type="caution">
    <text evidence="3">The sequence shown here is derived from an EMBL/GenBank/DDBJ whole genome shotgun (WGS) entry which is preliminary data.</text>
</comment>
<protein>
    <recommendedName>
        <fullName evidence="5">HMA domain-containing protein</fullName>
    </recommendedName>
</protein>
<proteinExistence type="predicted"/>
<feature type="compositionally biased region" description="Basic and acidic residues" evidence="1">
    <location>
        <begin position="43"/>
        <end position="54"/>
    </location>
</feature>
<feature type="transmembrane region" description="Helical" evidence="2">
    <location>
        <begin position="133"/>
        <end position="152"/>
    </location>
</feature>
<feature type="compositionally biased region" description="Basic and acidic residues" evidence="1">
    <location>
        <begin position="11"/>
        <end position="30"/>
    </location>
</feature>
<dbReference type="Proteomes" id="UP001596274">
    <property type="component" value="Unassembled WGS sequence"/>
</dbReference>
<sequence>MPADRRRHRTKLDAAARDRGIDPSEGRPPADESDSATGPRVARVPEPHVHDTFSVDGIDTDRRERLLELVLADREDVSAVSATARNGTVGIHHSPSLPRDDLRETLESLGFVVDPGDAAFETRRASQFASARVAVAVLFGLMVATPYIAVLYPTRAEWLFYDPVTVQYLQSILDSQVATHFFVNLGALSGIAFLVACGPRIRGAL</sequence>
<evidence type="ECO:0008006" key="5">
    <source>
        <dbReference type="Google" id="ProtNLM"/>
    </source>
</evidence>
<evidence type="ECO:0000313" key="3">
    <source>
        <dbReference type="EMBL" id="MFC6772492.1"/>
    </source>
</evidence>
<dbReference type="SUPFAM" id="SSF55008">
    <property type="entry name" value="HMA, heavy metal-associated domain"/>
    <property type="match status" value="1"/>
</dbReference>
<dbReference type="AlphaFoldDB" id="A0ABD5T5U8"/>
<keyword evidence="2" id="KW-0812">Transmembrane</keyword>
<keyword evidence="2" id="KW-0472">Membrane</keyword>
<feature type="transmembrane region" description="Helical" evidence="2">
    <location>
        <begin position="177"/>
        <end position="197"/>
    </location>
</feature>
<dbReference type="EMBL" id="JBHSWT010000836">
    <property type="protein sequence ID" value="MFC6772492.1"/>
    <property type="molecule type" value="Genomic_DNA"/>
</dbReference>
<keyword evidence="2" id="KW-1133">Transmembrane helix</keyword>
<dbReference type="InterPro" id="IPR036163">
    <property type="entry name" value="HMA_dom_sf"/>
</dbReference>
<evidence type="ECO:0000313" key="4">
    <source>
        <dbReference type="Proteomes" id="UP001596274"/>
    </source>
</evidence>
<keyword evidence="4" id="KW-1185">Reference proteome</keyword>
<evidence type="ECO:0000256" key="1">
    <source>
        <dbReference type="SAM" id="MobiDB-lite"/>
    </source>
</evidence>
<reference evidence="3 4" key="1">
    <citation type="journal article" date="2019" name="Int. J. Syst. Evol. Microbiol.">
        <title>The Global Catalogue of Microorganisms (GCM) 10K type strain sequencing project: providing services to taxonomists for standard genome sequencing and annotation.</title>
        <authorList>
            <consortium name="The Broad Institute Genomics Platform"/>
            <consortium name="The Broad Institute Genome Sequencing Center for Infectious Disease"/>
            <person name="Wu L."/>
            <person name="Ma J."/>
        </authorList>
    </citation>
    <scope>NUCLEOTIDE SEQUENCE [LARGE SCALE GENOMIC DNA]</scope>
    <source>
        <strain evidence="3 4">PJ61</strain>
    </source>
</reference>
<gene>
    <name evidence="3" type="ORF">ACFQDD_13385</name>
</gene>
<organism evidence="3 4">
    <name type="scientific">Halorubrum pallidum</name>
    <dbReference type="NCBI Taxonomy" id="1526114"/>
    <lineage>
        <taxon>Archaea</taxon>
        <taxon>Methanobacteriati</taxon>
        <taxon>Methanobacteriota</taxon>
        <taxon>Stenosarchaea group</taxon>
        <taxon>Halobacteria</taxon>
        <taxon>Halobacteriales</taxon>
        <taxon>Haloferacaceae</taxon>
        <taxon>Halorubrum</taxon>
    </lineage>
</organism>
<accession>A0ABD5T5U8</accession>
<name>A0ABD5T5U8_9EURY</name>